<organism evidence="1">
    <name type="scientific">marine sediment metagenome</name>
    <dbReference type="NCBI Taxonomy" id="412755"/>
    <lineage>
        <taxon>unclassified sequences</taxon>
        <taxon>metagenomes</taxon>
        <taxon>ecological metagenomes</taxon>
    </lineage>
</organism>
<name>A0A0F9PVB4_9ZZZZ</name>
<gene>
    <name evidence="1" type="ORF">LCGC14_0782510</name>
</gene>
<proteinExistence type="predicted"/>
<dbReference type="EMBL" id="LAZR01002030">
    <property type="protein sequence ID" value="KKN35560.1"/>
    <property type="molecule type" value="Genomic_DNA"/>
</dbReference>
<sequence>MSMEQQQFPLSSMPKNQAENYAREFGLPMASMRFWKDLTEAQRDRVNYYFGLINADNYIYAVHSDGGIVSKREKRNPLMENKR</sequence>
<protein>
    <submittedName>
        <fullName evidence="1">Uncharacterized protein</fullName>
    </submittedName>
</protein>
<evidence type="ECO:0000313" key="1">
    <source>
        <dbReference type="EMBL" id="KKN35560.1"/>
    </source>
</evidence>
<dbReference type="AlphaFoldDB" id="A0A0F9PVB4"/>
<reference evidence="1" key="1">
    <citation type="journal article" date="2015" name="Nature">
        <title>Complex archaea that bridge the gap between prokaryotes and eukaryotes.</title>
        <authorList>
            <person name="Spang A."/>
            <person name="Saw J.H."/>
            <person name="Jorgensen S.L."/>
            <person name="Zaremba-Niedzwiedzka K."/>
            <person name="Martijn J."/>
            <person name="Lind A.E."/>
            <person name="van Eijk R."/>
            <person name="Schleper C."/>
            <person name="Guy L."/>
            <person name="Ettema T.J."/>
        </authorList>
    </citation>
    <scope>NUCLEOTIDE SEQUENCE</scope>
</reference>
<comment type="caution">
    <text evidence="1">The sequence shown here is derived from an EMBL/GenBank/DDBJ whole genome shotgun (WGS) entry which is preliminary data.</text>
</comment>
<accession>A0A0F9PVB4</accession>